<evidence type="ECO:0000313" key="7">
    <source>
        <dbReference type="Proteomes" id="UP001152755"/>
    </source>
</evidence>
<dbReference type="GO" id="GO:0006508">
    <property type="term" value="P:proteolysis"/>
    <property type="evidence" value="ECO:0007669"/>
    <property type="project" value="UniProtKB-KW"/>
</dbReference>
<sequence>MNRSVGTGGRHAHHRTGLSTAITALLIALAVVAGMAVGGQFWRTVQVWSVTDRSGGPVAAAPPDPALGSGFPAARTELAGNVNGLTNAVAPSVVEIVSTMGDSGMMGAGTGMVLTADGNVLTNNHVISGSTSLTVTSLATGRSYQGVVVGYDRNHDVAVVHMQGAAGLAPANLGDSGTVAVGDPVVALGNAGGQGRLISAPGQVTALDQTITASSEADGTSETLTGMIEINADVQPGDSGGPLIDNAGRVVGMNTAAAEGFSIIATGNRAYAIPINNAVATARNIEAGLGSADVHIGETAALGVLVSRTGRPSLGPLQLPGPVGPQISGVKVSDVVAGGPAQQAGLAAGDTITSVNGTRVGNLGELSAVVQGFHPGDHVQVGWTDQTGAAHTADVVLEAGPAA</sequence>
<dbReference type="EMBL" id="JANRHA010000020">
    <property type="protein sequence ID" value="MDG3016975.1"/>
    <property type="molecule type" value="Genomic_DNA"/>
</dbReference>
<protein>
    <submittedName>
        <fullName evidence="6">S1C family serine protease</fullName>
    </submittedName>
</protein>
<gene>
    <name evidence="6" type="ORF">NVS88_20690</name>
</gene>
<keyword evidence="7" id="KW-1185">Reference proteome</keyword>
<dbReference type="GO" id="GO:0004252">
    <property type="term" value="F:serine-type endopeptidase activity"/>
    <property type="evidence" value="ECO:0007669"/>
    <property type="project" value="InterPro"/>
</dbReference>
<dbReference type="InterPro" id="IPR041489">
    <property type="entry name" value="PDZ_6"/>
</dbReference>
<dbReference type="InterPro" id="IPR009003">
    <property type="entry name" value="Peptidase_S1_PA"/>
</dbReference>
<evidence type="ECO:0000256" key="2">
    <source>
        <dbReference type="ARBA" id="ARBA00022670"/>
    </source>
</evidence>
<dbReference type="Gene3D" id="2.30.42.10">
    <property type="match status" value="1"/>
</dbReference>
<reference evidence="6" key="1">
    <citation type="submission" date="2022-08" db="EMBL/GenBank/DDBJ databases">
        <title>Genome analysis of Corynebacteriales strain.</title>
        <authorList>
            <person name="Lee S.D."/>
        </authorList>
    </citation>
    <scope>NUCLEOTIDE SEQUENCE</scope>
    <source>
        <strain evidence="6">D3-21</strain>
    </source>
</reference>
<feature type="transmembrane region" description="Helical" evidence="4">
    <location>
        <begin position="21"/>
        <end position="42"/>
    </location>
</feature>
<keyword evidence="3" id="KW-0378">Hydrolase</keyword>
<evidence type="ECO:0000256" key="1">
    <source>
        <dbReference type="ARBA" id="ARBA00010541"/>
    </source>
</evidence>
<organism evidence="6 7">
    <name type="scientific">Speluncibacter jeojiensis</name>
    <dbReference type="NCBI Taxonomy" id="2710754"/>
    <lineage>
        <taxon>Bacteria</taxon>
        <taxon>Bacillati</taxon>
        <taxon>Actinomycetota</taxon>
        <taxon>Actinomycetes</taxon>
        <taxon>Mycobacteriales</taxon>
        <taxon>Speluncibacteraceae</taxon>
        <taxon>Speluncibacter</taxon>
    </lineage>
</organism>
<name>A0A9X4M4R1_9ACTN</name>
<dbReference type="AlphaFoldDB" id="A0A9X4M4R1"/>
<keyword evidence="2 6" id="KW-0645">Protease</keyword>
<dbReference type="Pfam" id="PF13365">
    <property type="entry name" value="Trypsin_2"/>
    <property type="match status" value="1"/>
</dbReference>
<accession>A0A9X4M4R1</accession>
<dbReference type="PROSITE" id="PS50106">
    <property type="entry name" value="PDZ"/>
    <property type="match status" value="1"/>
</dbReference>
<proteinExistence type="inferred from homology"/>
<comment type="similarity">
    <text evidence="1">Belongs to the peptidase S1C family.</text>
</comment>
<dbReference type="InterPro" id="IPR043504">
    <property type="entry name" value="Peptidase_S1_PA_chymotrypsin"/>
</dbReference>
<dbReference type="Gene3D" id="2.40.10.10">
    <property type="entry name" value="Trypsin-like serine proteases"/>
    <property type="match status" value="2"/>
</dbReference>
<evidence type="ECO:0000256" key="4">
    <source>
        <dbReference type="SAM" id="Phobius"/>
    </source>
</evidence>
<evidence type="ECO:0000256" key="3">
    <source>
        <dbReference type="ARBA" id="ARBA00022801"/>
    </source>
</evidence>
<dbReference type="PANTHER" id="PTHR43343:SF3">
    <property type="entry name" value="PROTEASE DO-LIKE 8, CHLOROPLASTIC"/>
    <property type="match status" value="1"/>
</dbReference>
<keyword evidence="4" id="KW-0472">Membrane</keyword>
<feature type="domain" description="PDZ" evidence="5">
    <location>
        <begin position="303"/>
        <end position="369"/>
    </location>
</feature>
<comment type="caution">
    <text evidence="6">The sequence shown here is derived from an EMBL/GenBank/DDBJ whole genome shotgun (WGS) entry which is preliminary data.</text>
</comment>
<keyword evidence="4" id="KW-1133">Transmembrane helix</keyword>
<dbReference type="PRINTS" id="PR00834">
    <property type="entry name" value="PROTEASES2C"/>
</dbReference>
<dbReference type="SUPFAM" id="SSF50494">
    <property type="entry name" value="Trypsin-like serine proteases"/>
    <property type="match status" value="1"/>
</dbReference>
<dbReference type="InterPro" id="IPR001940">
    <property type="entry name" value="Peptidase_S1C"/>
</dbReference>
<dbReference type="SUPFAM" id="SSF50156">
    <property type="entry name" value="PDZ domain-like"/>
    <property type="match status" value="1"/>
</dbReference>
<dbReference type="InterPro" id="IPR051201">
    <property type="entry name" value="Chloro_Bact_Ser_Proteases"/>
</dbReference>
<dbReference type="Proteomes" id="UP001152755">
    <property type="component" value="Unassembled WGS sequence"/>
</dbReference>
<dbReference type="InterPro" id="IPR001478">
    <property type="entry name" value="PDZ"/>
</dbReference>
<dbReference type="SMART" id="SM00228">
    <property type="entry name" value="PDZ"/>
    <property type="match status" value="1"/>
</dbReference>
<evidence type="ECO:0000313" key="6">
    <source>
        <dbReference type="EMBL" id="MDG3016975.1"/>
    </source>
</evidence>
<dbReference type="InterPro" id="IPR036034">
    <property type="entry name" value="PDZ_sf"/>
</dbReference>
<dbReference type="RefSeq" id="WP_277830435.1">
    <property type="nucleotide sequence ID" value="NZ_JAAIVF010000001.1"/>
</dbReference>
<dbReference type="PANTHER" id="PTHR43343">
    <property type="entry name" value="PEPTIDASE S12"/>
    <property type="match status" value="1"/>
</dbReference>
<keyword evidence="4" id="KW-0812">Transmembrane</keyword>
<dbReference type="Pfam" id="PF17820">
    <property type="entry name" value="PDZ_6"/>
    <property type="match status" value="1"/>
</dbReference>
<evidence type="ECO:0000259" key="5">
    <source>
        <dbReference type="PROSITE" id="PS50106"/>
    </source>
</evidence>